<dbReference type="SUPFAM" id="SSF51905">
    <property type="entry name" value="FAD/NAD(P)-binding domain"/>
    <property type="match status" value="1"/>
</dbReference>
<dbReference type="AlphaFoldDB" id="A0A370P092"/>
<dbReference type="GO" id="GO:0008688">
    <property type="term" value="F:3-(3-hydroxyphenyl)propionate hydroxylase activity"/>
    <property type="evidence" value="ECO:0007669"/>
    <property type="project" value="TreeGrafter"/>
</dbReference>
<accession>A0A370P092</accession>
<dbReference type="NCBIfam" id="NF004829">
    <property type="entry name" value="PRK06183.1-3"/>
    <property type="match status" value="1"/>
</dbReference>
<dbReference type="PANTHER" id="PTHR43476">
    <property type="entry name" value="3-(3-HYDROXY-PHENYL)PROPIONATE/3-HYDROXYCINNAMIC ACID HYDROXYLASE"/>
    <property type="match status" value="1"/>
</dbReference>
<evidence type="ECO:0000259" key="2">
    <source>
        <dbReference type="Pfam" id="PF01494"/>
    </source>
</evidence>
<dbReference type="PANTHER" id="PTHR43476:SF3">
    <property type="entry name" value="FAD-BINDING MONOOXYGENASE"/>
    <property type="match status" value="1"/>
</dbReference>
<evidence type="ECO:0000256" key="1">
    <source>
        <dbReference type="ARBA" id="ARBA00023002"/>
    </source>
</evidence>
<evidence type="ECO:0000313" key="3">
    <source>
        <dbReference type="EMBL" id="RDK11243.1"/>
    </source>
</evidence>
<reference evidence="4" key="1">
    <citation type="submission" date="2018-06" db="EMBL/GenBank/DDBJ databases">
        <authorList>
            <person name="Feng T."/>
            <person name="Jeon C.O."/>
        </authorList>
    </citation>
    <scope>NUCLEOTIDE SEQUENCE [LARGE SCALE GENOMIC DNA]</scope>
    <source>
        <strain evidence="4">S23</strain>
    </source>
</reference>
<sequence>MNTTLPEQVDVLLVGLGPVGAAAANLLGRYGVRTLAIDKATDIFTAPRAIVLDNEALRILQMAGLEEGAFDTLAIAKVQMHSPLFGRYARANTAGTMDCHPRLVTFYQPDLERALRARLGRYPCVSIALGADLTGFDDDGEAVRCTVCLSGGDTATVRARYIVGADGANSFVRRHAGLAFAGKTFTQDWLVIDALNVPNPIDHVEFLCDPRRPTPHMVAPGGRQRWEFMLQPGETREQMESPDKIRELLAPWCKPEEITIERTAVYRFHARIVDRFSRGRAFLVGDAAHITPPFVGQGLVAGLRDVANLCWKLAWVVQGRATPAILETYDTERRPHARSIINLALLMGRLVMPRNRLAAFAVHGAMALMQRMPWARAFFEDLKIKPPARFRRGLFQRGKTRARLVRGGLLPQGLVRRGPGAPIVPSDEALGSRLVLAGFGCDPAPLLDRSLLAAWRQAGGAIVQLRHCGQGEHGPQEAHERRDGHSWEDMSDQLIPGAAPVGWIAVVRPDRTVLHDGPLEAVDDVVRESLAMLGVGGPLPEGLPPALRAFG</sequence>
<dbReference type="RefSeq" id="WP_115013545.1">
    <property type="nucleotide sequence ID" value="NZ_QKWJ01000004.1"/>
</dbReference>
<dbReference type="EMBL" id="QKWJ01000004">
    <property type="protein sequence ID" value="RDK11243.1"/>
    <property type="molecule type" value="Genomic_DNA"/>
</dbReference>
<keyword evidence="1" id="KW-0560">Oxidoreductase</keyword>
<comment type="caution">
    <text evidence="3">The sequence shown here is derived from an EMBL/GenBank/DDBJ whole genome shotgun (WGS) entry which is preliminary data.</text>
</comment>
<feature type="domain" description="FAD-binding" evidence="2">
    <location>
        <begin position="9"/>
        <end position="342"/>
    </location>
</feature>
<organism evidence="3 4">
    <name type="scientific">Cupriavidus lacunae</name>
    <dbReference type="NCBI Taxonomy" id="2666307"/>
    <lineage>
        <taxon>Bacteria</taxon>
        <taxon>Pseudomonadati</taxon>
        <taxon>Pseudomonadota</taxon>
        <taxon>Betaproteobacteria</taxon>
        <taxon>Burkholderiales</taxon>
        <taxon>Burkholderiaceae</taxon>
        <taxon>Cupriavidus</taxon>
    </lineage>
</organism>
<dbReference type="Pfam" id="PF01494">
    <property type="entry name" value="FAD_binding_3"/>
    <property type="match status" value="1"/>
</dbReference>
<dbReference type="InterPro" id="IPR050631">
    <property type="entry name" value="PheA/TfdB_FAD_monoxygenase"/>
</dbReference>
<dbReference type="InterPro" id="IPR002938">
    <property type="entry name" value="FAD-bd"/>
</dbReference>
<proteinExistence type="predicted"/>
<dbReference type="Proteomes" id="UP000255165">
    <property type="component" value="Unassembled WGS sequence"/>
</dbReference>
<dbReference type="GO" id="GO:0019622">
    <property type="term" value="P:3-(3-hydroxy)phenylpropionate catabolic process"/>
    <property type="evidence" value="ECO:0007669"/>
    <property type="project" value="TreeGrafter"/>
</dbReference>
<protein>
    <submittedName>
        <fullName evidence="3">3-(3-hydroxyphenyl)propionate hydroxylase</fullName>
    </submittedName>
</protein>
<name>A0A370P092_9BURK</name>
<evidence type="ECO:0000313" key="4">
    <source>
        <dbReference type="Proteomes" id="UP000255165"/>
    </source>
</evidence>
<dbReference type="InterPro" id="IPR036188">
    <property type="entry name" value="FAD/NAD-bd_sf"/>
</dbReference>
<dbReference type="GO" id="GO:0071949">
    <property type="term" value="F:FAD binding"/>
    <property type="evidence" value="ECO:0007669"/>
    <property type="project" value="InterPro"/>
</dbReference>
<dbReference type="PRINTS" id="PR00420">
    <property type="entry name" value="RNGMNOXGNASE"/>
</dbReference>
<keyword evidence="4" id="KW-1185">Reference proteome</keyword>
<gene>
    <name evidence="3" type="ORF">DN412_05295</name>
</gene>
<dbReference type="Gene3D" id="3.30.70.2450">
    <property type="match status" value="1"/>
</dbReference>
<dbReference type="Gene3D" id="3.50.50.60">
    <property type="entry name" value="FAD/NAD(P)-binding domain"/>
    <property type="match status" value="1"/>
</dbReference>